<dbReference type="PANTHER" id="PTHR43792">
    <property type="entry name" value="GNAT FAMILY, PUTATIVE (AFU_ORTHOLOGUE AFUA_3G00765)-RELATED-RELATED"/>
    <property type="match status" value="1"/>
</dbReference>
<dbReference type="SUPFAM" id="SSF55729">
    <property type="entry name" value="Acyl-CoA N-acyltransferases (Nat)"/>
    <property type="match status" value="1"/>
</dbReference>
<dbReference type="Gene3D" id="3.40.630.30">
    <property type="match status" value="1"/>
</dbReference>
<comment type="caution">
    <text evidence="2">The sequence shown here is derived from an EMBL/GenBank/DDBJ whole genome shotgun (WGS) entry which is preliminary data.</text>
</comment>
<reference evidence="2 3" key="1">
    <citation type="submission" date="2018-08" db="EMBL/GenBank/DDBJ databases">
        <title>Sequencing the genomes of 1000 actinobacteria strains.</title>
        <authorList>
            <person name="Klenk H.-P."/>
        </authorList>
    </citation>
    <scope>NUCLEOTIDE SEQUENCE [LARGE SCALE GENOMIC DNA]</scope>
    <source>
        <strain evidence="2 3">DSM 43927</strain>
    </source>
</reference>
<feature type="domain" description="N-acetyltransferase" evidence="1">
    <location>
        <begin position="11"/>
        <end position="171"/>
    </location>
</feature>
<organism evidence="2 3">
    <name type="scientific">Thermomonospora umbrina</name>
    <dbReference type="NCBI Taxonomy" id="111806"/>
    <lineage>
        <taxon>Bacteria</taxon>
        <taxon>Bacillati</taxon>
        <taxon>Actinomycetota</taxon>
        <taxon>Actinomycetes</taxon>
        <taxon>Streptosporangiales</taxon>
        <taxon>Thermomonosporaceae</taxon>
        <taxon>Thermomonospora</taxon>
    </lineage>
</organism>
<dbReference type="AlphaFoldDB" id="A0A3D9SY51"/>
<dbReference type="Pfam" id="PF13302">
    <property type="entry name" value="Acetyltransf_3"/>
    <property type="match status" value="1"/>
</dbReference>
<keyword evidence="2" id="KW-0808">Transferase</keyword>
<dbReference type="Proteomes" id="UP000256661">
    <property type="component" value="Unassembled WGS sequence"/>
</dbReference>
<dbReference type="InterPro" id="IPR000182">
    <property type="entry name" value="GNAT_dom"/>
</dbReference>
<evidence type="ECO:0000313" key="3">
    <source>
        <dbReference type="Proteomes" id="UP000256661"/>
    </source>
</evidence>
<proteinExistence type="predicted"/>
<dbReference type="EMBL" id="QTTT01000001">
    <property type="protein sequence ID" value="REE96541.1"/>
    <property type="molecule type" value="Genomic_DNA"/>
</dbReference>
<sequence>MYPVRIVGVRTVLRELRSDDVEALASILGDDSVTRPLAIGTQTRKESEALVARALERATLVPRSDYHLAVTGRDEDTVIGYASIRLKESWSAKFTFVLSADRHGNGLATDAGAALIDFAFGDLGLHRLAATLSPDNAAAIALVTKLGGTYEGRVRHHRYTRGTWRDSLLFSLLAHEWTGHPAAQGGRRPSA</sequence>
<dbReference type="PROSITE" id="PS51186">
    <property type="entry name" value="GNAT"/>
    <property type="match status" value="1"/>
</dbReference>
<gene>
    <name evidence="2" type="ORF">DFJ69_1978</name>
</gene>
<evidence type="ECO:0000313" key="2">
    <source>
        <dbReference type="EMBL" id="REE96541.1"/>
    </source>
</evidence>
<accession>A0A3D9SY51</accession>
<dbReference type="RefSeq" id="WP_170177595.1">
    <property type="nucleotide sequence ID" value="NZ_QTTT01000001.1"/>
</dbReference>
<dbReference type="GO" id="GO:0016747">
    <property type="term" value="F:acyltransferase activity, transferring groups other than amino-acyl groups"/>
    <property type="evidence" value="ECO:0007669"/>
    <property type="project" value="InterPro"/>
</dbReference>
<name>A0A3D9SY51_9ACTN</name>
<evidence type="ECO:0000259" key="1">
    <source>
        <dbReference type="PROSITE" id="PS51186"/>
    </source>
</evidence>
<keyword evidence="3" id="KW-1185">Reference proteome</keyword>
<dbReference type="InterPro" id="IPR016181">
    <property type="entry name" value="Acyl_CoA_acyltransferase"/>
</dbReference>
<protein>
    <submittedName>
        <fullName evidence="2">RimJ/RimL family protein N-acetyltransferase</fullName>
    </submittedName>
</protein>
<dbReference type="InterPro" id="IPR051531">
    <property type="entry name" value="N-acetyltransferase"/>
</dbReference>